<dbReference type="CDD" id="cd16917">
    <property type="entry name" value="HATPase_UhpB-NarQ-NarX-like"/>
    <property type="match status" value="1"/>
</dbReference>
<name>A0A7W3TF23_9ACTN</name>
<evidence type="ECO:0000256" key="1">
    <source>
        <dbReference type="ARBA" id="ARBA00000085"/>
    </source>
</evidence>
<sequence length="516" mass="53516">MTETGVEPRRADGRAPGAGDDPSPPPSGFLWWPRRRGALLDAGLALVSAAECALQGIAFAGRAGLPTLPVVVLGALAGSLLVLRRRSPLAVILIAIAILPAQMGWVMASIGLYTLATSEASRRAVASLAGMVGLGSVLVSVLSLDGGDLYYEQGLPTWFTLLVSTMFAMLTVLPPVLLGLYVRARRRLVESLRERADGLERELALLAERAGERAEWARREERTRIAREMHDVVAHRVSLMVVHSAALGAVVREDPERAAENAALIGDMGRRALTELRTMLGVLRADDTTANGAMASGPVSGPGAGPAPGRRLVPAAGGAPDSDPRTGPGGPDADRAGGGSAPGPGEDDRTTGRPFVPGSGGHEPGGARADSGGPGSPADGGPRLRDLADLVEQSRAAGMEVRLLVEGTVREHPPMVESTAYRVVQEALTNVHKHAAGAAVVVRVAHREEELAVQVRNDPPPDASDTDPVLPSGGNGLVGMRERVRALGGGFVCGATPEGGFRVSAMLPDRAGRAVR</sequence>
<keyword evidence="3" id="KW-0597">Phosphoprotein</keyword>
<dbReference type="Gene3D" id="3.30.565.10">
    <property type="entry name" value="Histidine kinase-like ATPase, C-terminal domain"/>
    <property type="match status" value="1"/>
</dbReference>
<evidence type="ECO:0000256" key="4">
    <source>
        <dbReference type="ARBA" id="ARBA00022679"/>
    </source>
</evidence>
<organism evidence="14 15">
    <name type="scientific">Streptomyces alkaliphilus</name>
    <dbReference type="NCBI Taxonomy" id="1472722"/>
    <lineage>
        <taxon>Bacteria</taxon>
        <taxon>Bacillati</taxon>
        <taxon>Actinomycetota</taxon>
        <taxon>Actinomycetes</taxon>
        <taxon>Kitasatosporales</taxon>
        <taxon>Streptomycetaceae</taxon>
        <taxon>Streptomyces</taxon>
    </lineage>
</organism>
<accession>A0A7W3TF23</accession>
<feature type="transmembrane region" description="Helical" evidence="11">
    <location>
        <begin position="63"/>
        <end position="83"/>
    </location>
</feature>
<keyword evidence="6 14" id="KW-0418">Kinase</keyword>
<dbReference type="SUPFAM" id="SSF55874">
    <property type="entry name" value="ATPase domain of HSP90 chaperone/DNA topoisomerase II/histidine kinase"/>
    <property type="match status" value="1"/>
</dbReference>
<gene>
    <name evidence="14" type="ORF">FNQ90_16480</name>
</gene>
<feature type="transmembrane region" description="Helical" evidence="11">
    <location>
        <begin position="156"/>
        <end position="182"/>
    </location>
</feature>
<dbReference type="GO" id="GO:0016020">
    <property type="term" value="C:membrane"/>
    <property type="evidence" value="ECO:0007669"/>
    <property type="project" value="InterPro"/>
</dbReference>
<dbReference type="Proteomes" id="UP000538929">
    <property type="component" value="Unassembled WGS sequence"/>
</dbReference>
<dbReference type="RefSeq" id="WP_182607109.1">
    <property type="nucleotide sequence ID" value="NZ_VKHT01000560.1"/>
</dbReference>
<evidence type="ECO:0000256" key="5">
    <source>
        <dbReference type="ARBA" id="ARBA00022741"/>
    </source>
</evidence>
<evidence type="ECO:0000313" key="15">
    <source>
        <dbReference type="Proteomes" id="UP000538929"/>
    </source>
</evidence>
<keyword evidence="15" id="KW-1185">Reference proteome</keyword>
<dbReference type="GO" id="GO:0046983">
    <property type="term" value="F:protein dimerization activity"/>
    <property type="evidence" value="ECO:0007669"/>
    <property type="project" value="InterPro"/>
</dbReference>
<keyword evidence="9" id="KW-0175">Coiled coil</keyword>
<proteinExistence type="predicted"/>
<evidence type="ECO:0000256" key="7">
    <source>
        <dbReference type="ARBA" id="ARBA00022840"/>
    </source>
</evidence>
<feature type="transmembrane region" description="Helical" evidence="11">
    <location>
        <begin position="89"/>
        <end position="113"/>
    </location>
</feature>
<dbReference type="Gene3D" id="1.20.5.1930">
    <property type="match status" value="1"/>
</dbReference>
<dbReference type="InterPro" id="IPR050482">
    <property type="entry name" value="Sensor_HK_TwoCompSys"/>
</dbReference>
<keyword evidence="7" id="KW-0067">ATP-binding</keyword>
<keyword evidence="8" id="KW-0902">Two-component regulatory system</keyword>
<feature type="coiled-coil region" evidence="9">
    <location>
        <begin position="182"/>
        <end position="209"/>
    </location>
</feature>
<evidence type="ECO:0000256" key="3">
    <source>
        <dbReference type="ARBA" id="ARBA00022553"/>
    </source>
</evidence>
<dbReference type="InterPro" id="IPR036890">
    <property type="entry name" value="HATPase_C_sf"/>
</dbReference>
<dbReference type="PANTHER" id="PTHR24421">
    <property type="entry name" value="NITRATE/NITRITE SENSOR PROTEIN NARX-RELATED"/>
    <property type="match status" value="1"/>
</dbReference>
<dbReference type="PANTHER" id="PTHR24421:SF10">
    <property type="entry name" value="NITRATE_NITRITE SENSOR PROTEIN NARQ"/>
    <property type="match status" value="1"/>
</dbReference>
<evidence type="ECO:0000256" key="11">
    <source>
        <dbReference type="SAM" id="Phobius"/>
    </source>
</evidence>
<feature type="transmembrane region" description="Helical" evidence="11">
    <location>
        <begin position="125"/>
        <end position="144"/>
    </location>
</feature>
<feature type="compositionally biased region" description="Basic and acidic residues" evidence="10">
    <location>
        <begin position="1"/>
        <end position="13"/>
    </location>
</feature>
<evidence type="ECO:0000259" key="13">
    <source>
        <dbReference type="Pfam" id="PF23539"/>
    </source>
</evidence>
<dbReference type="Pfam" id="PF23539">
    <property type="entry name" value="DUF7134"/>
    <property type="match status" value="1"/>
</dbReference>
<dbReference type="EC" id="2.7.13.3" evidence="2"/>
<keyword evidence="11" id="KW-0472">Membrane</keyword>
<comment type="catalytic activity">
    <reaction evidence="1">
        <text>ATP + protein L-histidine = ADP + protein N-phospho-L-histidine.</text>
        <dbReference type="EC" id="2.7.13.3"/>
    </reaction>
</comment>
<evidence type="ECO:0000259" key="12">
    <source>
        <dbReference type="Pfam" id="PF07730"/>
    </source>
</evidence>
<reference evidence="15" key="1">
    <citation type="submission" date="2019-10" db="EMBL/GenBank/DDBJ databases">
        <title>Streptomyces sp. nov., a novel actinobacterium isolated from alkaline environment.</title>
        <authorList>
            <person name="Golinska P."/>
        </authorList>
    </citation>
    <scope>NUCLEOTIDE SEQUENCE [LARGE SCALE GENOMIC DNA]</scope>
    <source>
        <strain evidence="15">DSM 42118</strain>
    </source>
</reference>
<comment type="caution">
    <text evidence="14">The sequence shown here is derived from an EMBL/GenBank/DDBJ whole genome shotgun (WGS) entry which is preliminary data.</text>
</comment>
<keyword evidence="5" id="KW-0547">Nucleotide-binding</keyword>
<evidence type="ECO:0000256" key="8">
    <source>
        <dbReference type="ARBA" id="ARBA00023012"/>
    </source>
</evidence>
<feature type="region of interest" description="Disordered" evidence="10">
    <location>
        <begin position="290"/>
        <end position="384"/>
    </location>
</feature>
<keyword evidence="11" id="KW-1133">Transmembrane helix</keyword>
<dbReference type="InterPro" id="IPR011712">
    <property type="entry name" value="Sig_transdc_His_kin_sub3_dim/P"/>
</dbReference>
<dbReference type="EMBL" id="VKHT01000560">
    <property type="protein sequence ID" value="MBB0245654.1"/>
    <property type="molecule type" value="Genomic_DNA"/>
</dbReference>
<dbReference type="GO" id="GO:0000155">
    <property type="term" value="F:phosphorelay sensor kinase activity"/>
    <property type="evidence" value="ECO:0007669"/>
    <property type="project" value="InterPro"/>
</dbReference>
<evidence type="ECO:0000313" key="14">
    <source>
        <dbReference type="EMBL" id="MBB0245654.1"/>
    </source>
</evidence>
<keyword evidence="11" id="KW-0812">Transmembrane</keyword>
<evidence type="ECO:0000256" key="10">
    <source>
        <dbReference type="SAM" id="MobiDB-lite"/>
    </source>
</evidence>
<dbReference type="InterPro" id="IPR055558">
    <property type="entry name" value="DUF7134"/>
</dbReference>
<keyword evidence="4" id="KW-0808">Transferase</keyword>
<feature type="region of interest" description="Disordered" evidence="10">
    <location>
        <begin position="1"/>
        <end position="27"/>
    </location>
</feature>
<feature type="domain" description="DUF7134" evidence="13">
    <location>
        <begin position="31"/>
        <end position="186"/>
    </location>
</feature>
<evidence type="ECO:0000256" key="9">
    <source>
        <dbReference type="SAM" id="Coils"/>
    </source>
</evidence>
<dbReference type="GO" id="GO:0005524">
    <property type="term" value="F:ATP binding"/>
    <property type="evidence" value="ECO:0007669"/>
    <property type="project" value="UniProtKB-KW"/>
</dbReference>
<protein>
    <recommendedName>
        <fullName evidence="2">histidine kinase</fullName>
        <ecNumber evidence="2">2.7.13.3</ecNumber>
    </recommendedName>
</protein>
<feature type="domain" description="Signal transduction histidine kinase subgroup 3 dimerisation and phosphoacceptor" evidence="12">
    <location>
        <begin position="221"/>
        <end position="286"/>
    </location>
</feature>
<feature type="compositionally biased region" description="Low complexity" evidence="10">
    <location>
        <begin position="307"/>
        <end position="320"/>
    </location>
</feature>
<dbReference type="AlphaFoldDB" id="A0A7W3TF23"/>
<dbReference type="Pfam" id="PF07730">
    <property type="entry name" value="HisKA_3"/>
    <property type="match status" value="1"/>
</dbReference>
<evidence type="ECO:0000256" key="2">
    <source>
        <dbReference type="ARBA" id="ARBA00012438"/>
    </source>
</evidence>
<evidence type="ECO:0000256" key="6">
    <source>
        <dbReference type="ARBA" id="ARBA00022777"/>
    </source>
</evidence>